<name>A0AAD0PG27_PSEPU</name>
<feature type="transmembrane region" description="Helical" evidence="1">
    <location>
        <begin position="12"/>
        <end position="30"/>
    </location>
</feature>
<keyword evidence="1" id="KW-1133">Transmembrane helix</keyword>
<evidence type="ECO:0000313" key="2">
    <source>
        <dbReference type="EMBL" id="AXA25297.1"/>
    </source>
</evidence>
<organism evidence="2 3">
    <name type="scientific">Pseudomonas putida</name>
    <name type="common">Arthrobacter siderocapsulatus</name>
    <dbReference type="NCBI Taxonomy" id="303"/>
    <lineage>
        <taxon>Bacteria</taxon>
        <taxon>Pseudomonadati</taxon>
        <taxon>Pseudomonadota</taxon>
        <taxon>Gammaproteobacteria</taxon>
        <taxon>Pseudomonadales</taxon>
        <taxon>Pseudomonadaceae</taxon>
        <taxon>Pseudomonas</taxon>
    </lineage>
</organism>
<evidence type="ECO:0000256" key="1">
    <source>
        <dbReference type="SAM" id="Phobius"/>
    </source>
</evidence>
<dbReference type="PROSITE" id="PS51257">
    <property type="entry name" value="PROKAR_LIPOPROTEIN"/>
    <property type="match status" value="1"/>
</dbReference>
<keyword evidence="1" id="KW-0812">Transmembrane</keyword>
<accession>A0AAD0PG27</accession>
<keyword evidence="1" id="KW-0472">Membrane</keyword>
<dbReference type="RefSeq" id="WP_112898419.1">
    <property type="nucleotide sequence ID" value="NZ_CP030750.1"/>
</dbReference>
<dbReference type="InterPro" id="IPR011042">
    <property type="entry name" value="6-blade_b-propeller_TolB-like"/>
</dbReference>
<dbReference type="SUPFAM" id="SSF63829">
    <property type="entry name" value="Calcium-dependent phosphotriesterase"/>
    <property type="match status" value="1"/>
</dbReference>
<dbReference type="AlphaFoldDB" id="A0AAD0PG27"/>
<reference evidence="2 3" key="1">
    <citation type="submission" date="2018-06" db="EMBL/GenBank/DDBJ databases">
        <title>The genome of Pseudomonas putida NX-1, a lignin degrader.</title>
        <authorList>
            <person name="Xu Z."/>
        </authorList>
    </citation>
    <scope>NUCLEOTIDE SEQUENCE [LARGE SCALE GENOMIC DNA]</scope>
    <source>
        <strain evidence="2 3">NX-1</strain>
    </source>
</reference>
<evidence type="ECO:0000313" key="3">
    <source>
        <dbReference type="Proteomes" id="UP000251617"/>
    </source>
</evidence>
<dbReference type="Gene3D" id="2.120.10.30">
    <property type="entry name" value="TolB, C-terminal domain"/>
    <property type="match status" value="1"/>
</dbReference>
<sequence>MIQVLRKRGVKLTLTATAGVVACALGFFAWQTFYPVQASDGWHVQVLHRDVAKAASLLPLADGSLLVSRELDDGLGSILKITPQGERVVVVDGLSKPDGMVAVEGGWVFSQEGGLAPVSVSRDGQITALFNGESVQGLWNDGDHLYAIEDRKGDGRLMRYDWQSGQVEVLRSALTETEGLTRCSGGQLLYTEKAAGKIRALNEGGEDPVVAEGLRNPTFLFCDQRGLWISEDSTHRARLLRIDADGKRHTVLSFLKAPQSIVPDGKGGYLLAEGGRDRVLHLSPPEQELDAHVASLDSQ</sequence>
<gene>
    <name evidence="2" type="ORF">C1S65_14640</name>
</gene>
<dbReference type="EMBL" id="CP030750">
    <property type="protein sequence ID" value="AXA25297.1"/>
    <property type="molecule type" value="Genomic_DNA"/>
</dbReference>
<protein>
    <submittedName>
        <fullName evidence="2">Uncharacterized protein</fullName>
    </submittedName>
</protein>
<dbReference type="Proteomes" id="UP000251617">
    <property type="component" value="Chromosome"/>
</dbReference>
<proteinExistence type="predicted"/>